<dbReference type="OrthoDB" id="1394818at2759"/>
<dbReference type="InterPro" id="IPR001611">
    <property type="entry name" value="Leu-rich_rpt"/>
</dbReference>
<dbReference type="GO" id="GO:0016020">
    <property type="term" value="C:membrane"/>
    <property type="evidence" value="ECO:0007669"/>
    <property type="project" value="UniProtKB-SubCell"/>
</dbReference>
<dbReference type="Pfam" id="PF00560">
    <property type="entry name" value="LRR_1"/>
    <property type="match status" value="1"/>
</dbReference>
<dbReference type="PANTHER" id="PTHR48061:SF2">
    <property type="entry name" value="RECEPTOR LIKE PROTEIN 30-LIKE"/>
    <property type="match status" value="1"/>
</dbReference>
<accession>A0A9Q0JWB9</accession>
<evidence type="ECO:0000256" key="3">
    <source>
        <dbReference type="ARBA" id="ARBA00022729"/>
    </source>
</evidence>
<evidence type="ECO:0000313" key="7">
    <source>
        <dbReference type="EMBL" id="KAJ4953897.1"/>
    </source>
</evidence>
<evidence type="ECO:0008006" key="9">
    <source>
        <dbReference type="Google" id="ProtNLM"/>
    </source>
</evidence>
<name>A0A9Q0JWB9_9MAGN</name>
<dbReference type="PANTHER" id="PTHR48061">
    <property type="entry name" value="LEUCINE-RICH REPEAT RECEPTOR PROTEIN KINASE EMS1-LIKE-RELATED"/>
    <property type="match status" value="1"/>
</dbReference>
<reference evidence="7" key="1">
    <citation type="journal article" date="2023" name="Plant J.">
        <title>The genome of the king protea, Protea cynaroides.</title>
        <authorList>
            <person name="Chang J."/>
            <person name="Duong T.A."/>
            <person name="Schoeman C."/>
            <person name="Ma X."/>
            <person name="Roodt D."/>
            <person name="Barker N."/>
            <person name="Li Z."/>
            <person name="Van de Peer Y."/>
            <person name="Mizrachi E."/>
        </authorList>
    </citation>
    <scope>NUCLEOTIDE SEQUENCE</scope>
    <source>
        <tissue evidence="7">Young leaves</tissue>
    </source>
</reference>
<dbReference type="InterPro" id="IPR046956">
    <property type="entry name" value="RLP23-like"/>
</dbReference>
<gene>
    <name evidence="7" type="ORF">NE237_030729</name>
</gene>
<dbReference type="AlphaFoldDB" id="A0A9Q0JWB9"/>
<proteinExistence type="predicted"/>
<protein>
    <recommendedName>
        <fullName evidence="9">Non-specific serine/threonine protein kinase</fullName>
    </recommendedName>
</protein>
<evidence type="ECO:0000313" key="8">
    <source>
        <dbReference type="Proteomes" id="UP001141806"/>
    </source>
</evidence>
<evidence type="ECO:0000256" key="1">
    <source>
        <dbReference type="ARBA" id="ARBA00004479"/>
    </source>
</evidence>
<dbReference type="InterPro" id="IPR032675">
    <property type="entry name" value="LRR_dom_sf"/>
</dbReference>
<dbReference type="EMBL" id="JAMYWD010000012">
    <property type="protein sequence ID" value="KAJ4953897.1"/>
    <property type="molecule type" value="Genomic_DNA"/>
</dbReference>
<comment type="caution">
    <text evidence="7">The sequence shown here is derived from an EMBL/GenBank/DDBJ whole genome shotgun (WGS) entry which is preliminary data.</text>
</comment>
<organism evidence="7 8">
    <name type="scientific">Protea cynaroides</name>
    <dbReference type="NCBI Taxonomy" id="273540"/>
    <lineage>
        <taxon>Eukaryota</taxon>
        <taxon>Viridiplantae</taxon>
        <taxon>Streptophyta</taxon>
        <taxon>Embryophyta</taxon>
        <taxon>Tracheophyta</taxon>
        <taxon>Spermatophyta</taxon>
        <taxon>Magnoliopsida</taxon>
        <taxon>Proteales</taxon>
        <taxon>Proteaceae</taxon>
        <taxon>Protea</taxon>
    </lineage>
</organism>
<comment type="subcellular location">
    <subcellularLocation>
        <location evidence="1">Membrane</location>
        <topology evidence="1">Single-pass type I membrane protein</topology>
    </subcellularLocation>
</comment>
<evidence type="ECO:0000256" key="2">
    <source>
        <dbReference type="ARBA" id="ARBA00022692"/>
    </source>
</evidence>
<keyword evidence="5" id="KW-0472">Membrane</keyword>
<keyword evidence="6" id="KW-0325">Glycoprotein</keyword>
<sequence>MMSCSFSSPLDASISNLRFLSELYLDYNSNLSSTIPTSLMNLTSLTVLSLSYCGFHGDFSSNVFLQPNLKCIDIGENSLLSDHLPEFPQVNTLLQYLNVGGMKFHGKLPSSVGNLKFLEGLFLSSCNFTGAIPFSIANLSHLAQFGSFSE</sequence>
<keyword evidence="3" id="KW-0732">Signal</keyword>
<keyword evidence="4" id="KW-1133">Transmembrane helix</keyword>
<dbReference type="Proteomes" id="UP001141806">
    <property type="component" value="Unassembled WGS sequence"/>
</dbReference>
<keyword evidence="8" id="KW-1185">Reference proteome</keyword>
<evidence type="ECO:0000256" key="6">
    <source>
        <dbReference type="ARBA" id="ARBA00023180"/>
    </source>
</evidence>
<dbReference type="Gene3D" id="3.80.10.10">
    <property type="entry name" value="Ribonuclease Inhibitor"/>
    <property type="match status" value="1"/>
</dbReference>
<keyword evidence="2" id="KW-0812">Transmembrane</keyword>
<evidence type="ECO:0000256" key="5">
    <source>
        <dbReference type="ARBA" id="ARBA00023136"/>
    </source>
</evidence>
<evidence type="ECO:0000256" key="4">
    <source>
        <dbReference type="ARBA" id="ARBA00022989"/>
    </source>
</evidence>
<dbReference type="SUPFAM" id="SSF52047">
    <property type="entry name" value="RNI-like"/>
    <property type="match status" value="1"/>
</dbReference>